<accession>A0A941FLB6</accession>
<reference evidence="1 2" key="1">
    <citation type="submission" date="2021-04" db="EMBL/GenBank/DDBJ databases">
        <title>Characterization of the biosynthetic gene cluster of new lipopeptides with antitumor activity in the genome of the marine Streptomyces PHM034.</title>
        <authorList>
            <person name="Ceniceros A."/>
            <person name="Canedo L."/>
            <person name="Mendez C."/>
            <person name="Olano C."/>
            <person name="Schleissner C."/>
            <person name="Cuevas C."/>
            <person name="De La Calle F."/>
            <person name="Salas J.A."/>
        </authorList>
    </citation>
    <scope>NUCLEOTIDE SEQUENCE [LARGE SCALE GENOMIC DNA]</scope>
    <source>
        <strain evidence="1 2">PHM034</strain>
    </source>
</reference>
<comment type="caution">
    <text evidence="1">The sequence shown here is derived from an EMBL/GenBank/DDBJ whole genome shotgun (WGS) entry which is preliminary data.</text>
</comment>
<dbReference type="EMBL" id="JAGTPG010000002">
    <property type="protein sequence ID" value="MBR8642147.1"/>
    <property type="molecule type" value="Genomic_DNA"/>
</dbReference>
<name>A0A941FLB6_9ACTN</name>
<evidence type="ECO:0000313" key="1">
    <source>
        <dbReference type="EMBL" id="MBR8642147.1"/>
    </source>
</evidence>
<organism evidence="1 2">
    <name type="scientific">Streptomyces tuirus</name>
    <dbReference type="NCBI Taxonomy" id="68278"/>
    <lineage>
        <taxon>Bacteria</taxon>
        <taxon>Bacillati</taxon>
        <taxon>Actinomycetota</taxon>
        <taxon>Actinomycetes</taxon>
        <taxon>Kitasatosporales</taxon>
        <taxon>Streptomycetaceae</taxon>
        <taxon>Streptomyces</taxon>
    </lineage>
</organism>
<evidence type="ECO:0000313" key="2">
    <source>
        <dbReference type="Proteomes" id="UP000682308"/>
    </source>
</evidence>
<dbReference type="AlphaFoldDB" id="A0A941FLB6"/>
<sequence>MPSRVPTLHFTVRIGATWDPRGDGPPEHHDPPSLVRHLLREHTARILQRYSVLDLPAAQDAVNATIDRPWSPEPWLVIRGHAGLTASEADQQLAEEHLRRAQSGDLDREETHRRVTFLQSVLADSDRRRVWWIDQYPDRLSELDHLVKAVADLKPPRDSSRDGLHAEVAWFVDQLLTDLHTQHQREIFLRALTQTLRTLGSTDLQNTAARWLADRLAEPGADTA</sequence>
<gene>
    <name evidence="1" type="ORF">KEF29_29560</name>
</gene>
<proteinExistence type="predicted"/>
<dbReference type="Proteomes" id="UP000682308">
    <property type="component" value="Unassembled WGS sequence"/>
</dbReference>
<keyword evidence="2" id="KW-1185">Reference proteome</keyword>
<protein>
    <submittedName>
        <fullName evidence="1">Uncharacterized protein</fullName>
    </submittedName>
</protein>